<dbReference type="Gene3D" id="1.10.10.2520">
    <property type="entry name" value="Cell wall hydrolase SleB, domain 1"/>
    <property type="match status" value="1"/>
</dbReference>
<dbReference type="Pfam" id="PF07486">
    <property type="entry name" value="Hydrolase_2"/>
    <property type="match status" value="1"/>
</dbReference>
<keyword evidence="2" id="KW-0378">Hydrolase</keyword>
<sequence>MRAMLNGIATGLAVAIFWLDLGPFPIYGESAHLAPQTFGSLAGPSLPVSGSSSTAPGMGPFLLTERESRCLARTVFFEARGEPLLGELSVALVALNRVRQPAYPSDACAVIHEVAAFSWYSDGESDDPTDYPGIANRRAWVRAQRLVEALQTSRVMDPTAGADHYHAVYVSPDWAKEFPQTARIGSHLFYRRGR</sequence>
<gene>
    <name evidence="2" type="ORF">ACERLL_13345</name>
</gene>
<feature type="domain" description="Cell wall hydrolase SleB" evidence="1">
    <location>
        <begin position="81"/>
        <end position="190"/>
    </location>
</feature>
<reference evidence="2 3" key="1">
    <citation type="submission" date="2024-08" db="EMBL/GenBank/DDBJ databases">
        <title>Whole-genome sequencing of halo(alkali)philic microorganisms from hypersaline lakes.</title>
        <authorList>
            <person name="Sorokin D.Y."/>
            <person name="Merkel A.Y."/>
            <person name="Messina E."/>
            <person name="Yakimov M."/>
        </authorList>
    </citation>
    <scope>NUCLEOTIDE SEQUENCE [LARGE SCALE GENOMIC DNA]</scope>
    <source>
        <strain evidence="2 3">Cl-TMA</strain>
    </source>
</reference>
<evidence type="ECO:0000313" key="3">
    <source>
        <dbReference type="Proteomes" id="UP001575181"/>
    </source>
</evidence>
<evidence type="ECO:0000259" key="1">
    <source>
        <dbReference type="Pfam" id="PF07486"/>
    </source>
</evidence>
<dbReference type="EMBL" id="JBGUAW010000009">
    <property type="protein sequence ID" value="MFA9461805.1"/>
    <property type="molecule type" value="Genomic_DNA"/>
</dbReference>
<dbReference type="Proteomes" id="UP001575181">
    <property type="component" value="Unassembled WGS sequence"/>
</dbReference>
<comment type="caution">
    <text evidence="2">The sequence shown here is derived from an EMBL/GenBank/DDBJ whole genome shotgun (WGS) entry which is preliminary data.</text>
</comment>
<evidence type="ECO:0000313" key="2">
    <source>
        <dbReference type="EMBL" id="MFA9461805.1"/>
    </source>
</evidence>
<keyword evidence="3" id="KW-1185">Reference proteome</keyword>
<proteinExistence type="predicted"/>
<dbReference type="RefSeq" id="WP_373656595.1">
    <property type="nucleotide sequence ID" value="NZ_JBGUAW010000009.1"/>
</dbReference>
<dbReference type="InterPro" id="IPR011105">
    <property type="entry name" value="Cell_wall_hydrolase_SleB"/>
</dbReference>
<dbReference type="InterPro" id="IPR042047">
    <property type="entry name" value="SleB_dom1"/>
</dbReference>
<organism evidence="2 3">
    <name type="scientific">Thiohalorhabdus methylotrophus</name>
    <dbReference type="NCBI Taxonomy" id="3242694"/>
    <lineage>
        <taxon>Bacteria</taxon>
        <taxon>Pseudomonadati</taxon>
        <taxon>Pseudomonadota</taxon>
        <taxon>Gammaproteobacteria</taxon>
        <taxon>Thiohalorhabdales</taxon>
        <taxon>Thiohalorhabdaceae</taxon>
        <taxon>Thiohalorhabdus</taxon>
    </lineage>
</organism>
<accession>A0ABV4TZ00</accession>
<dbReference type="GO" id="GO:0016787">
    <property type="term" value="F:hydrolase activity"/>
    <property type="evidence" value="ECO:0007669"/>
    <property type="project" value="UniProtKB-KW"/>
</dbReference>
<name>A0ABV4TZ00_9GAMM</name>
<protein>
    <submittedName>
        <fullName evidence="2">Cell wall hydrolase</fullName>
    </submittedName>
</protein>